<dbReference type="RefSeq" id="XP_007722540.1">
    <property type="nucleotide sequence ID" value="XM_007724350.1"/>
</dbReference>
<dbReference type="EMBL" id="AMWN01000003">
    <property type="protein sequence ID" value="EXJ90346.1"/>
    <property type="molecule type" value="Genomic_DNA"/>
</dbReference>
<keyword evidence="3" id="KW-1185">Reference proteome</keyword>
<evidence type="ECO:0000313" key="2">
    <source>
        <dbReference type="EMBL" id="EXJ90346.1"/>
    </source>
</evidence>
<proteinExistence type="predicted"/>
<dbReference type="HOGENOM" id="CLU_514816_0_0_1"/>
<accession>W9YMB2</accession>
<gene>
    <name evidence="2" type="ORF">A1O1_03445</name>
</gene>
<feature type="compositionally biased region" description="Basic residues" evidence="1">
    <location>
        <begin position="47"/>
        <end position="58"/>
    </location>
</feature>
<sequence>MPISFQPPSSAAASLRSEPLLSPPRSHNSSEDVPFKADDDDRISLNMKKRKGHRHGRQRPFPEPAIDSSNGSGGAKYRRPRSSRKTGPESSCLPFRRVQSQPSIAPRSVVGSVELSSNPKSRARRWTVSSKAVSTRALATVVPIETAVSKRSSKGKSSSSPAMITLRRATSVGAQHRLSLTSFPPPTFGRKSSGFLSTILNTITTRHSDAAAAASETSERPGTPKSASISNSSSEVRPSTSTIAPPVRTEVVTVEPQLSFPGQAFTTQTVRRCSTRYISDDGMHEIIWDPNSSTTTSEGAAPTPQSREWALASRDHGETESLERRLSRVLMQSRRASVQGEASRRGSYWPGSEMRYAQGLFDLLDSPKLARLAQETAFRSLPRSKGSRMTLAPVTAEMNITQQMVIDPQGPQAEDGGVEFFPPLRSRSNTTGSRELHDTFPGWHAQGGEASEHPGMAVQDSSDDKTGWSWGRRRSSYGGMIGLGRHAKRRSISAGPQLCKTTIEEGIGAVEGSQYRFHESELADDDTVPLLGAT</sequence>
<dbReference type="GeneID" id="19158339"/>
<protein>
    <submittedName>
        <fullName evidence="2">Uncharacterized protein</fullName>
    </submittedName>
</protein>
<dbReference type="OrthoDB" id="4158853at2759"/>
<feature type="compositionally biased region" description="Polar residues" evidence="1">
    <location>
        <begin position="1"/>
        <end position="12"/>
    </location>
</feature>
<feature type="region of interest" description="Disordered" evidence="1">
    <location>
        <begin position="1"/>
        <end position="123"/>
    </location>
</feature>
<reference evidence="2 3" key="1">
    <citation type="submission" date="2013-03" db="EMBL/GenBank/DDBJ databases">
        <title>The Genome Sequence of Capronia coronata CBS 617.96.</title>
        <authorList>
            <consortium name="The Broad Institute Genomics Platform"/>
            <person name="Cuomo C."/>
            <person name="de Hoog S."/>
            <person name="Gorbushina A."/>
            <person name="Walker B."/>
            <person name="Young S.K."/>
            <person name="Zeng Q."/>
            <person name="Gargeya S."/>
            <person name="Fitzgerald M."/>
            <person name="Haas B."/>
            <person name="Abouelleil A."/>
            <person name="Allen A.W."/>
            <person name="Alvarado L."/>
            <person name="Arachchi H.M."/>
            <person name="Berlin A.M."/>
            <person name="Chapman S.B."/>
            <person name="Gainer-Dewar J."/>
            <person name="Goldberg J."/>
            <person name="Griggs A."/>
            <person name="Gujja S."/>
            <person name="Hansen M."/>
            <person name="Howarth C."/>
            <person name="Imamovic A."/>
            <person name="Ireland A."/>
            <person name="Larimer J."/>
            <person name="McCowan C."/>
            <person name="Murphy C."/>
            <person name="Pearson M."/>
            <person name="Poon T.W."/>
            <person name="Priest M."/>
            <person name="Roberts A."/>
            <person name="Saif S."/>
            <person name="Shea T."/>
            <person name="Sisk P."/>
            <person name="Sykes S."/>
            <person name="Wortman J."/>
            <person name="Nusbaum C."/>
            <person name="Birren B."/>
        </authorList>
    </citation>
    <scope>NUCLEOTIDE SEQUENCE [LARGE SCALE GENOMIC DNA]</scope>
    <source>
        <strain evidence="2 3">CBS 617.96</strain>
    </source>
</reference>
<feature type="compositionally biased region" description="Polar residues" evidence="1">
    <location>
        <begin position="225"/>
        <end position="243"/>
    </location>
</feature>
<dbReference type="eggNOG" id="ENOG502QXXG">
    <property type="taxonomic scope" value="Eukaryota"/>
</dbReference>
<dbReference type="AlphaFoldDB" id="W9YMB2"/>
<evidence type="ECO:0000256" key="1">
    <source>
        <dbReference type="SAM" id="MobiDB-lite"/>
    </source>
</evidence>
<name>W9YMB2_9EURO</name>
<comment type="caution">
    <text evidence="2">The sequence shown here is derived from an EMBL/GenBank/DDBJ whole genome shotgun (WGS) entry which is preliminary data.</text>
</comment>
<feature type="region of interest" description="Disordered" evidence="1">
    <location>
        <begin position="210"/>
        <end position="244"/>
    </location>
</feature>
<evidence type="ECO:0000313" key="3">
    <source>
        <dbReference type="Proteomes" id="UP000019484"/>
    </source>
</evidence>
<dbReference type="Proteomes" id="UP000019484">
    <property type="component" value="Unassembled WGS sequence"/>
</dbReference>
<feature type="region of interest" description="Disordered" evidence="1">
    <location>
        <begin position="450"/>
        <end position="471"/>
    </location>
</feature>
<organism evidence="2 3">
    <name type="scientific">Capronia coronata CBS 617.96</name>
    <dbReference type="NCBI Taxonomy" id="1182541"/>
    <lineage>
        <taxon>Eukaryota</taxon>
        <taxon>Fungi</taxon>
        <taxon>Dikarya</taxon>
        <taxon>Ascomycota</taxon>
        <taxon>Pezizomycotina</taxon>
        <taxon>Eurotiomycetes</taxon>
        <taxon>Chaetothyriomycetidae</taxon>
        <taxon>Chaetothyriales</taxon>
        <taxon>Herpotrichiellaceae</taxon>
        <taxon>Capronia</taxon>
    </lineage>
</organism>
<feature type="compositionally biased region" description="Basic and acidic residues" evidence="1">
    <location>
        <begin position="28"/>
        <end position="43"/>
    </location>
</feature>